<feature type="compositionally biased region" description="Polar residues" evidence="1">
    <location>
        <begin position="1"/>
        <end position="13"/>
    </location>
</feature>
<reference evidence="3" key="1">
    <citation type="submission" date="2022-11" db="UniProtKB">
        <authorList>
            <consortium name="WormBaseParasite"/>
        </authorList>
    </citation>
    <scope>IDENTIFICATION</scope>
</reference>
<evidence type="ECO:0000313" key="3">
    <source>
        <dbReference type="WBParaSite" id="nRc.2.0.1.t02236-RA"/>
    </source>
</evidence>
<accession>A0A915HL20</accession>
<proteinExistence type="predicted"/>
<organism evidence="2 3">
    <name type="scientific">Romanomermis culicivorax</name>
    <name type="common">Nematode worm</name>
    <dbReference type="NCBI Taxonomy" id="13658"/>
    <lineage>
        <taxon>Eukaryota</taxon>
        <taxon>Metazoa</taxon>
        <taxon>Ecdysozoa</taxon>
        <taxon>Nematoda</taxon>
        <taxon>Enoplea</taxon>
        <taxon>Dorylaimia</taxon>
        <taxon>Mermithida</taxon>
        <taxon>Mermithoidea</taxon>
        <taxon>Mermithidae</taxon>
        <taxon>Romanomermis</taxon>
    </lineage>
</organism>
<dbReference type="AlphaFoldDB" id="A0A915HL20"/>
<evidence type="ECO:0000256" key="1">
    <source>
        <dbReference type="SAM" id="MobiDB-lite"/>
    </source>
</evidence>
<dbReference type="WBParaSite" id="nRc.2.0.1.t02236-RA">
    <property type="protein sequence ID" value="nRc.2.0.1.t02236-RA"/>
    <property type="gene ID" value="nRc.2.0.1.g02236"/>
</dbReference>
<evidence type="ECO:0000313" key="2">
    <source>
        <dbReference type="Proteomes" id="UP000887565"/>
    </source>
</evidence>
<keyword evidence="2" id="KW-1185">Reference proteome</keyword>
<protein>
    <submittedName>
        <fullName evidence="3">Uncharacterized protein</fullName>
    </submittedName>
</protein>
<dbReference type="Proteomes" id="UP000887565">
    <property type="component" value="Unplaced"/>
</dbReference>
<feature type="region of interest" description="Disordered" evidence="1">
    <location>
        <begin position="75"/>
        <end position="99"/>
    </location>
</feature>
<sequence length="164" mass="16858">MLPPTTNIAQSSAVPEVSLPPSNSPLSIFSNSALDRTEQVQVPLIPTAPPPANSLLPPPLSQNSVIAAAICASTPAVSQIPSPSNTTQANNDTTVPRTDSSDSFINIDSLQAPATTCASVTAHCSSLAIVNANKVHNFRIEAGNALEQLSTAPGQITNNLPTVQ</sequence>
<name>A0A915HL20_ROMCU</name>
<feature type="region of interest" description="Disordered" evidence="1">
    <location>
        <begin position="1"/>
        <end position="22"/>
    </location>
</feature>